<dbReference type="GeneID" id="68868776"/>
<dbReference type="EMBL" id="JAMD01000008">
    <property type="protein sequence ID" value="KEJ95132.1"/>
    <property type="molecule type" value="Genomic_DNA"/>
</dbReference>
<name>A0A073JBM0_9RHOB</name>
<proteinExistence type="predicted"/>
<dbReference type="InterPro" id="IPR011104">
    <property type="entry name" value="Hpr_kin/Pase_C"/>
</dbReference>
<dbReference type="RefSeq" id="WP_037928125.1">
    <property type="nucleotide sequence ID" value="NZ_CP054599.1"/>
</dbReference>
<evidence type="ECO:0000313" key="3">
    <source>
        <dbReference type="Proteomes" id="UP000027746"/>
    </source>
</evidence>
<dbReference type="GO" id="GO:0000155">
    <property type="term" value="F:phosphorelay sensor kinase activity"/>
    <property type="evidence" value="ECO:0007669"/>
    <property type="project" value="InterPro"/>
</dbReference>
<dbReference type="Proteomes" id="UP000027746">
    <property type="component" value="Unassembled WGS sequence"/>
</dbReference>
<comment type="caution">
    <text evidence="2">The sequence shown here is derived from an EMBL/GenBank/DDBJ whole genome shotgun (WGS) entry which is preliminary data.</text>
</comment>
<protein>
    <recommendedName>
        <fullName evidence="1">HPr kinase/phosphorylase C-terminal domain-containing protein</fullName>
    </recommendedName>
</protein>
<reference evidence="2 3" key="1">
    <citation type="submission" date="2014-01" db="EMBL/GenBank/DDBJ databases">
        <title>Sulfitobacter sp. H3 (MCCC 1A00686) Genome Sequencing.</title>
        <authorList>
            <person name="Lai Q."/>
            <person name="Hong Z."/>
        </authorList>
    </citation>
    <scope>NUCLEOTIDE SEQUENCE [LARGE SCALE GENOMIC DNA]</scope>
    <source>
        <strain evidence="2 3">H3</strain>
    </source>
</reference>
<dbReference type="InterPro" id="IPR027417">
    <property type="entry name" value="P-loop_NTPase"/>
</dbReference>
<gene>
    <name evidence="2" type="ORF">SUH3_23805</name>
</gene>
<dbReference type="Gene3D" id="3.40.50.300">
    <property type="entry name" value="P-loop containing nucleotide triphosphate hydrolases"/>
    <property type="match status" value="1"/>
</dbReference>
<dbReference type="CDD" id="cd01918">
    <property type="entry name" value="HprK_C"/>
    <property type="match status" value="1"/>
</dbReference>
<sequence length="144" mass="14496">MSTLGASVTLHATTVAVGGRAALILGASGAGKSSLALQLMALGAVLVSDDRTMVHRDGDGLVADAPDTLRGLIEARGVGILKAEAAGAVPVSVVIDLDQTESQRLPAAHGHSVLGVVLPCLHKCDTPAWPAAIMQYLKAGSSEP</sequence>
<dbReference type="GO" id="GO:0006109">
    <property type="term" value="P:regulation of carbohydrate metabolic process"/>
    <property type="evidence" value="ECO:0007669"/>
    <property type="project" value="InterPro"/>
</dbReference>
<dbReference type="GO" id="GO:0005524">
    <property type="term" value="F:ATP binding"/>
    <property type="evidence" value="ECO:0007669"/>
    <property type="project" value="InterPro"/>
</dbReference>
<dbReference type="Pfam" id="PF07475">
    <property type="entry name" value="Hpr_kinase_C"/>
    <property type="match status" value="1"/>
</dbReference>
<accession>A0A073JBM0</accession>
<evidence type="ECO:0000259" key="1">
    <source>
        <dbReference type="Pfam" id="PF07475"/>
    </source>
</evidence>
<organism evidence="2 3">
    <name type="scientific">Pseudosulfitobacter pseudonitzschiae</name>
    <dbReference type="NCBI Taxonomy" id="1402135"/>
    <lineage>
        <taxon>Bacteria</taxon>
        <taxon>Pseudomonadati</taxon>
        <taxon>Pseudomonadota</taxon>
        <taxon>Alphaproteobacteria</taxon>
        <taxon>Rhodobacterales</taxon>
        <taxon>Roseobacteraceae</taxon>
        <taxon>Pseudosulfitobacter</taxon>
    </lineage>
</organism>
<dbReference type="AlphaFoldDB" id="A0A073JBM0"/>
<dbReference type="SUPFAM" id="SSF53795">
    <property type="entry name" value="PEP carboxykinase-like"/>
    <property type="match status" value="1"/>
</dbReference>
<feature type="domain" description="HPr kinase/phosphorylase C-terminal" evidence="1">
    <location>
        <begin position="4"/>
        <end position="84"/>
    </location>
</feature>
<dbReference type="OrthoDB" id="8326226at2"/>
<evidence type="ECO:0000313" key="2">
    <source>
        <dbReference type="EMBL" id="KEJ95132.1"/>
    </source>
</evidence>
<keyword evidence="3" id="KW-1185">Reference proteome</keyword>